<evidence type="ECO:0000313" key="2">
    <source>
        <dbReference type="EMBL" id="SHF71665.1"/>
    </source>
</evidence>
<dbReference type="CDD" id="cd02440">
    <property type="entry name" value="AdoMet_MTases"/>
    <property type="match status" value="1"/>
</dbReference>
<dbReference type="GO" id="GO:0016811">
    <property type="term" value="F:hydrolase activity, acting on carbon-nitrogen (but not peptide) bonds, in linear amides"/>
    <property type="evidence" value="ECO:0007669"/>
    <property type="project" value="TreeGrafter"/>
</dbReference>
<dbReference type="InterPro" id="IPR024078">
    <property type="entry name" value="LmbE-like_dom_sf"/>
</dbReference>
<sequence>MTFDHRDAGPPAAAWDSLVTGLAELRLPGSGDRLVVVAAHPDDETLGAGGLLAAAARHGCPATVVVLTDGEASHPDSPTHRPHQLAALRRREVYAAVAATAPDAEVQLAGLPDGRLAEHRDELTAVLEPLAATATHLVTPWDGDRHPDHEAVADVGRELAARHGCRHWQYPIWTWHWDDPAHSVLATYDLRRVSLHDTDRAAKRAALACHTSQHSPLSDEPGDEALLPPSLVGAAERDGEVFVVGPAQGTEPAATPVAYFEQLYAKAADPWGLDERFYEQRKRAGLLAALTRPRFRRAFEPGCATGALSAELARRCDDLVAWDAVDTATAATANRLRDAANVTVATGRIPEDWPDGEFDLIVLSEVGYYCADLGRLTERVLGSLAPDGVLVACHWRHAAAMHAHTAGEVHGALGVSLRAVVSHVEDDFLLHAWTRTGESVATATGIVR</sequence>
<dbReference type="STRING" id="1206085.SAMN05443575_0722"/>
<dbReference type="RefSeq" id="WP_073385990.1">
    <property type="nucleotide sequence ID" value="NZ_FQVU01000001.1"/>
</dbReference>
<dbReference type="PANTHER" id="PTHR12993">
    <property type="entry name" value="N-ACETYLGLUCOSAMINYL-PHOSPHATIDYLINOSITOL DE-N-ACETYLASE-RELATED"/>
    <property type="match status" value="1"/>
</dbReference>
<gene>
    <name evidence="2" type="ORF">SAMN05443575_0722</name>
</gene>
<dbReference type="Pfam" id="PF05401">
    <property type="entry name" value="NodS"/>
    <property type="match status" value="1"/>
</dbReference>
<dbReference type="PANTHER" id="PTHR12993:SF29">
    <property type="entry name" value="BLR3841 PROTEIN"/>
    <property type="match status" value="1"/>
</dbReference>
<dbReference type="Pfam" id="PF02585">
    <property type="entry name" value="PIG-L"/>
    <property type="match status" value="1"/>
</dbReference>
<dbReference type="GO" id="GO:0016137">
    <property type="term" value="P:glycoside metabolic process"/>
    <property type="evidence" value="ECO:0007669"/>
    <property type="project" value="UniProtKB-ARBA"/>
</dbReference>
<dbReference type="Proteomes" id="UP000186132">
    <property type="component" value="Unassembled WGS sequence"/>
</dbReference>
<dbReference type="EMBL" id="FQVU01000001">
    <property type="protein sequence ID" value="SHF71665.1"/>
    <property type="molecule type" value="Genomic_DNA"/>
</dbReference>
<dbReference type="InterPro" id="IPR029063">
    <property type="entry name" value="SAM-dependent_MTases_sf"/>
</dbReference>
<keyword evidence="1" id="KW-0862">Zinc</keyword>
<dbReference type="SUPFAM" id="SSF53335">
    <property type="entry name" value="S-adenosyl-L-methionine-dependent methyltransferases"/>
    <property type="match status" value="1"/>
</dbReference>
<evidence type="ECO:0000313" key="3">
    <source>
        <dbReference type="Proteomes" id="UP000186132"/>
    </source>
</evidence>
<name>A0A1M5DXJ2_9ACTN</name>
<accession>A0A1M5DXJ2</accession>
<proteinExistence type="predicted"/>
<keyword evidence="3" id="KW-1185">Reference proteome</keyword>
<dbReference type="OrthoDB" id="116799at2"/>
<dbReference type="SUPFAM" id="SSF102588">
    <property type="entry name" value="LmbE-like"/>
    <property type="match status" value="1"/>
</dbReference>
<protein>
    <submittedName>
        <fullName evidence="2">N-acetylglucosaminyl deacetylase, LmbE family</fullName>
    </submittedName>
</protein>
<organism evidence="2 3">
    <name type="scientific">Jatrophihabitans endophyticus</name>
    <dbReference type="NCBI Taxonomy" id="1206085"/>
    <lineage>
        <taxon>Bacteria</taxon>
        <taxon>Bacillati</taxon>
        <taxon>Actinomycetota</taxon>
        <taxon>Actinomycetes</taxon>
        <taxon>Jatrophihabitantales</taxon>
        <taxon>Jatrophihabitantaceae</taxon>
        <taxon>Jatrophihabitans</taxon>
    </lineage>
</organism>
<dbReference type="InterPro" id="IPR008715">
    <property type="entry name" value="SAM-MeTfrase_NodS-like"/>
</dbReference>
<evidence type="ECO:0000256" key="1">
    <source>
        <dbReference type="ARBA" id="ARBA00022833"/>
    </source>
</evidence>
<dbReference type="GO" id="GO:0009312">
    <property type="term" value="P:oligosaccharide biosynthetic process"/>
    <property type="evidence" value="ECO:0007669"/>
    <property type="project" value="InterPro"/>
</dbReference>
<dbReference type="Gene3D" id="3.40.50.150">
    <property type="entry name" value="Vaccinia Virus protein VP39"/>
    <property type="match status" value="1"/>
</dbReference>
<dbReference type="InterPro" id="IPR003737">
    <property type="entry name" value="GlcNAc_PI_deacetylase-related"/>
</dbReference>
<dbReference type="GO" id="GO:0008757">
    <property type="term" value="F:S-adenosylmethionine-dependent methyltransferase activity"/>
    <property type="evidence" value="ECO:0007669"/>
    <property type="project" value="InterPro"/>
</dbReference>
<dbReference type="Gene3D" id="3.40.50.10320">
    <property type="entry name" value="LmbE-like"/>
    <property type="match status" value="1"/>
</dbReference>
<reference evidence="2 3" key="1">
    <citation type="submission" date="2016-11" db="EMBL/GenBank/DDBJ databases">
        <authorList>
            <person name="Jaros S."/>
            <person name="Januszkiewicz K."/>
            <person name="Wedrychowicz H."/>
        </authorList>
    </citation>
    <scope>NUCLEOTIDE SEQUENCE [LARGE SCALE GENOMIC DNA]</scope>
    <source>
        <strain evidence="2 3">DSM 45627</strain>
    </source>
</reference>
<dbReference type="AlphaFoldDB" id="A0A1M5DXJ2"/>